<feature type="transmembrane region" description="Helical" evidence="2">
    <location>
        <begin position="53"/>
        <end position="70"/>
    </location>
</feature>
<organism evidence="3 4">
    <name type="scientific">Kockovaella imperatae</name>
    <dbReference type="NCBI Taxonomy" id="4999"/>
    <lineage>
        <taxon>Eukaryota</taxon>
        <taxon>Fungi</taxon>
        <taxon>Dikarya</taxon>
        <taxon>Basidiomycota</taxon>
        <taxon>Agaricomycotina</taxon>
        <taxon>Tremellomycetes</taxon>
        <taxon>Tremellales</taxon>
        <taxon>Cuniculitremaceae</taxon>
        <taxon>Kockovaella</taxon>
    </lineage>
</organism>
<gene>
    <name evidence="3" type="ORF">BD324DRAFT_627093</name>
</gene>
<keyword evidence="2" id="KW-0472">Membrane</keyword>
<dbReference type="GeneID" id="33557771"/>
<dbReference type="InParanoid" id="A0A1Y1UGZ3"/>
<protein>
    <submittedName>
        <fullName evidence="3">Uncharacterized protein</fullName>
    </submittedName>
</protein>
<evidence type="ECO:0000313" key="4">
    <source>
        <dbReference type="Proteomes" id="UP000193218"/>
    </source>
</evidence>
<feature type="region of interest" description="Disordered" evidence="1">
    <location>
        <begin position="156"/>
        <end position="184"/>
    </location>
</feature>
<dbReference type="EMBL" id="NBSH01000007">
    <property type="protein sequence ID" value="ORX36764.1"/>
    <property type="molecule type" value="Genomic_DNA"/>
</dbReference>
<evidence type="ECO:0000313" key="3">
    <source>
        <dbReference type="EMBL" id="ORX36764.1"/>
    </source>
</evidence>
<accession>A0A1Y1UGZ3</accession>
<feature type="compositionally biased region" description="Polar residues" evidence="1">
    <location>
        <begin position="1"/>
        <end position="11"/>
    </location>
</feature>
<proteinExistence type="predicted"/>
<feature type="region of interest" description="Disordered" evidence="1">
    <location>
        <begin position="1"/>
        <end position="41"/>
    </location>
</feature>
<dbReference type="RefSeq" id="XP_021870833.1">
    <property type="nucleotide sequence ID" value="XM_022015962.1"/>
</dbReference>
<name>A0A1Y1UGZ3_9TREE</name>
<sequence>MSTPEATGTRQRVNKTDGETENPASLSTDSKRKVPQNKPAVKPPFADVSFGRFMTYLVMALAALGAFYGWRFTVWAAEAGGYWNLITGRHAPATRLSEGAINAAAKAASKAKAKSSGSGSGGGQTDIESQIISLASALGIKPADLSSAIRPLIDPTAPNPAEVARREAELKAKSASGDAKAEKKGPGLLAQIEEIVLD</sequence>
<dbReference type="AlphaFoldDB" id="A0A1Y1UGZ3"/>
<evidence type="ECO:0000256" key="2">
    <source>
        <dbReference type="SAM" id="Phobius"/>
    </source>
</evidence>
<dbReference type="OrthoDB" id="3199651at2759"/>
<reference evidence="3 4" key="1">
    <citation type="submission" date="2017-03" db="EMBL/GenBank/DDBJ databases">
        <title>Widespread Adenine N6-methylation of Active Genes in Fungi.</title>
        <authorList>
            <consortium name="DOE Joint Genome Institute"/>
            <person name="Mondo S.J."/>
            <person name="Dannebaum R.O."/>
            <person name="Kuo R.C."/>
            <person name="Louie K.B."/>
            <person name="Bewick A.J."/>
            <person name="Labutti K."/>
            <person name="Haridas S."/>
            <person name="Kuo A."/>
            <person name="Salamov A."/>
            <person name="Ahrendt S.R."/>
            <person name="Lau R."/>
            <person name="Bowen B.P."/>
            <person name="Lipzen A."/>
            <person name="Sullivan W."/>
            <person name="Andreopoulos W.B."/>
            <person name="Clum A."/>
            <person name="Lindquist E."/>
            <person name="Daum C."/>
            <person name="Northen T.R."/>
            <person name="Ramamoorthy G."/>
            <person name="Schmitz R.J."/>
            <person name="Gryganskyi A."/>
            <person name="Culley D."/>
            <person name="Magnuson J."/>
            <person name="James T.Y."/>
            <person name="O'Malley M.A."/>
            <person name="Stajich J.E."/>
            <person name="Spatafora J.W."/>
            <person name="Visel A."/>
            <person name="Grigoriev I.V."/>
        </authorList>
    </citation>
    <scope>NUCLEOTIDE SEQUENCE [LARGE SCALE GENOMIC DNA]</scope>
    <source>
        <strain evidence="3 4">NRRL Y-17943</strain>
    </source>
</reference>
<dbReference type="Proteomes" id="UP000193218">
    <property type="component" value="Unassembled WGS sequence"/>
</dbReference>
<dbReference type="STRING" id="4999.A0A1Y1UGZ3"/>
<evidence type="ECO:0000256" key="1">
    <source>
        <dbReference type="SAM" id="MobiDB-lite"/>
    </source>
</evidence>
<feature type="compositionally biased region" description="Basic and acidic residues" evidence="1">
    <location>
        <begin position="163"/>
        <end position="172"/>
    </location>
</feature>
<comment type="caution">
    <text evidence="3">The sequence shown here is derived from an EMBL/GenBank/DDBJ whole genome shotgun (WGS) entry which is preliminary data.</text>
</comment>
<keyword evidence="4" id="KW-1185">Reference proteome</keyword>
<keyword evidence="2" id="KW-1133">Transmembrane helix</keyword>
<keyword evidence="2" id="KW-0812">Transmembrane</keyword>